<dbReference type="PROSITE" id="PS50011">
    <property type="entry name" value="PROTEIN_KINASE_DOM"/>
    <property type="match status" value="1"/>
</dbReference>
<dbReference type="InterPro" id="IPR017441">
    <property type="entry name" value="Protein_kinase_ATP_BS"/>
</dbReference>
<evidence type="ECO:0000259" key="14">
    <source>
        <dbReference type="PROSITE" id="PS50011"/>
    </source>
</evidence>
<evidence type="ECO:0000313" key="16">
    <source>
        <dbReference type="Proteomes" id="UP001497383"/>
    </source>
</evidence>
<keyword evidence="16" id="KW-1185">Reference proteome</keyword>
<dbReference type="RefSeq" id="XP_066833021.1">
    <property type="nucleotide sequence ID" value="XM_066976487.1"/>
</dbReference>
<gene>
    <name evidence="15" type="ORF">LODBEIA_P60830</name>
</gene>
<comment type="function">
    <text evidence="3">Interconversion of serine and glycine.</text>
</comment>
<organism evidence="15 16">
    <name type="scientific">Lodderomyces beijingensis</name>
    <dbReference type="NCBI Taxonomy" id="1775926"/>
    <lineage>
        <taxon>Eukaryota</taxon>
        <taxon>Fungi</taxon>
        <taxon>Dikarya</taxon>
        <taxon>Ascomycota</taxon>
        <taxon>Saccharomycotina</taxon>
        <taxon>Pichiomycetes</taxon>
        <taxon>Debaryomycetaceae</taxon>
        <taxon>Candida/Lodderomyces clade</taxon>
        <taxon>Lodderomyces</taxon>
    </lineage>
</organism>
<protein>
    <recommendedName>
        <fullName evidence="12">Serine hydroxymethyltransferase, mitochondrial</fullName>
        <ecNumber evidence="6">2.1.2.1</ecNumber>
    </recommendedName>
    <alternativeName>
        <fullName evidence="11">Glycine hydroxymethyltransferase</fullName>
    </alternativeName>
    <alternativeName>
        <fullName evidence="10">Serine methylase</fullName>
    </alternativeName>
</protein>
<evidence type="ECO:0000256" key="9">
    <source>
        <dbReference type="ARBA" id="ARBA00022898"/>
    </source>
</evidence>
<dbReference type="Proteomes" id="UP001497383">
    <property type="component" value="Chromosome 8"/>
</dbReference>
<dbReference type="PANTHER" id="PTHR11680:SF57">
    <property type="entry name" value="SERINE HYDROXYMETHYLTRANSFERASE, MITOCHONDRIAL"/>
    <property type="match status" value="1"/>
</dbReference>
<evidence type="ECO:0000256" key="12">
    <source>
        <dbReference type="ARBA" id="ARBA00040430"/>
    </source>
</evidence>
<proteinExistence type="inferred from homology"/>
<dbReference type="GeneID" id="92211279"/>
<reference evidence="15 16" key="1">
    <citation type="submission" date="2024-03" db="EMBL/GenBank/DDBJ databases">
        <authorList>
            <person name="Brejova B."/>
        </authorList>
    </citation>
    <scope>NUCLEOTIDE SEQUENCE [LARGE SCALE GENOMIC DNA]</scope>
    <source>
        <strain evidence="15 16">CBS 14171</strain>
    </source>
</reference>
<evidence type="ECO:0000313" key="15">
    <source>
        <dbReference type="EMBL" id="CAK9442340.1"/>
    </source>
</evidence>
<dbReference type="NCBIfam" id="NF000586">
    <property type="entry name" value="PRK00011.1"/>
    <property type="match status" value="1"/>
</dbReference>
<dbReference type="CDD" id="cd00378">
    <property type="entry name" value="SHMT"/>
    <property type="match status" value="1"/>
</dbReference>
<feature type="domain" description="Protein kinase" evidence="14">
    <location>
        <begin position="15"/>
        <end position="273"/>
    </location>
</feature>
<dbReference type="InterPro" id="IPR049943">
    <property type="entry name" value="Ser_HO-MeTrfase-like"/>
</dbReference>
<sequence length="779" mass="86752">MSITSDKPPRFSSFDRKVGKLGQGISGTVHLYKSRSGFQYAVKIYHDREKSETRAQFEARVSEEYKILARLDHPNIISVFKTKKTNTPFLGGGSEFRLYMEAGSPNLAQLMRSSSAAHEPNEMLCLWKQVFEAVRYLHANNMCHRDLKLENLVFDANYSFLKVIDFIVLRQTDVPCVGLVGSPKYAAPETFSSITYQGKPVDIWSIGVIWYYFENSSFPWKSATHTDAKYKAYCAEQGELLTATGNSELVQSFLQVNPQARPTVEQLQDHLQIKSIKCCSHFISNSQGKMLSTTIRSLRAQSRRLAAARSYAVSPTAQALVSKSVQEIDPEMADILNQERIRQKNSITLIPSENFTSKAVMDLLGSEMQNKYSEGYPGERYYGGNEIIDKAESLCQKRALEAFGLDPNEWGVNVQPLSGAPANLYAYSAILEVGDRIMGLDLPHGGHLSHGYQTNTAKISFISKYFQTMPYRLNEETGIIDYDTLEQNAQLFRPKVIVAGASAYSRVIDYKRMKQIADKVGAYLMSDMAHISGLVSAGVTDSPFPYSDIVTTTTHKSLRGPRGSMIFFRKGIRKVTKKGKEIPYELERKINFSVFPGHQGGPHNHTISALAVALKQCQEPEYKTYQEEVIANAKHFATALESKGFKLVSGGTDTHLILVDLRSRNIDGARVEAVLERANIAANKNTVPGDTSALFPSGLRVGTPAMTTRGFGFDEFSKVTDFIDEAVAIAIELKKQEQGKIPKELLASFKQLADNSDKVKDLGKRVAEWTSTYPVPGDL</sequence>
<evidence type="ECO:0000256" key="11">
    <source>
        <dbReference type="ARBA" id="ARBA00032953"/>
    </source>
</evidence>
<comment type="catalytic activity">
    <reaction evidence="1">
        <text>(6R)-5,10-methylene-5,6,7,8-tetrahydrofolate + glycine + H2O = (6S)-5,6,7,8-tetrahydrofolate + L-serine</text>
        <dbReference type="Rhea" id="RHEA:15481"/>
        <dbReference type="ChEBI" id="CHEBI:15377"/>
        <dbReference type="ChEBI" id="CHEBI:15636"/>
        <dbReference type="ChEBI" id="CHEBI:33384"/>
        <dbReference type="ChEBI" id="CHEBI:57305"/>
        <dbReference type="ChEBI" id="CHEBI:57453"/>
        <dbReference type="EC" id="2.1.2.1"/>
    </reaction>
</comment>
<dbReference type="EC" id="2.1.2.1" evidence="6"/>
<evidence type="ECO:0000256" key="5">
    <source>
        <dbReference type="ARBA" id="ARBA00006376"/>
    </source>
</evidence>
<evidence type="ECO:0000256" key="3">
    <source>
        <dbReference type="ARBA" id="ARBA00002224"/>
    </source>
</evidence>
<evidence type="ECO:0000256" key="10">
    <source>
        <dbReference type="ARBA" id="ARBA00031137"/>
    </source>
</evidence>
<evidence type="ECO:0000256" key="8">
    <source>
        <dbReference type="ARBA" id="ARBA00022840"/>
    </source>
</evidence>
<dbReference type="InterPro" id="IPR000719">
    <property type="entry name" value="Prot_kinase_dom"/>
</dbReference>
<evidence type="ECO:0000256" key="2">
    <source>
        <dbReference type="ARBA" id="ARBA00001933"/>
    </source>
</evidence>
<dbReference type="InterPro" id="IPR015422">
    <property type="entry name" value="PyrdxlP-dep_Trfase_small"/>
</dbReference>
<dbReference type="Pfam" id="PF00464">
    <property type="entry name" value="SHMT"/>
    <property type="match status" value="1"/>
</dbReference>
<dbReference type="InterPro" id="IPR001085">
    <property type="entry name" value="Ser_HO-MeTrfase"/>
</dbReference>
<evidence type="ECO:0000256" key="1">
    <source>
        <dbReference type="ARBA" id="ARBA00001528"/>
    </source>
</evidence>
<accession>A0ABP0ZUP4</accession>
<dbReference type="PANTHER" id="PTHR11680">
    <property type="entry name" value="SERINE HYDROXYMETHYLTRANSFERASE"/>
    <property type="match status" value="1"/>
</dbReference>
<dbReference type="SUPFAM" id="SSF56112">
    <property type="entry name" value="Protein kinase-like (PK-like)"/>
    <property type="match status" value="1"/>
</dbReference>
<keyword evidence="9" id="KW-0663">Pyridoxal phosphate</keyword>
<dbReference type="InterPro" id="IPR008271">
    <property type="entry name" value="Ser/Thr_kinase_AS"/>
</dbReference>
<comment type="similarity">
    <text evidence="5">Belongs to the SHMT family.</text>
</comment>
<dbReference type="PROSITE" id="PS00107">
    <property type="entry name" value="PROTEIN_KINASE_ATP"/>
    <property type="match status" value="1"/>
</dbReference>
<dbReference type="Gene3D" id="3.90.1150.10">
    <property type="entry name" value="Aspartate Aminotransferase, domain 1"/>
    <property type="match status" value="1"/>
</dbReference>
<evidence type="ECO:0000256" key="4">
    <source>
        <dbReference type="ARBA" id="ARBA00004777"/>
    </source>
</evidence>
<dbReference type="PROSITE" id="PS00108">
    <property type="entry name" value="PROTEIN_KINASE_ST"/>
    <property type="match status" value="1"/>
</dbReference>
<dbReference type="Pfam" id="PF00069">
    <property type="entry name" value="Pkinase"/>
    <property type="match status" value="1"/>
</dbReference>
<dbReference type="InterPro" id="IPR015421">
    <property type="entry name" value="PyrdxlP-dep_Trfase_major"/>
</dbReference>
<dbReference type="SUPFAM" id="SSF53383">
    <property type="entry name" value="PLP-dependent transferases"/>
    <property type="match status" value="1"/>
</dbReference>
<dbReference type="Gene3D" id="3.40.640.10">
    <property type="entry name" value="Type I PLP-dependent aspartate aminotransferase-like (Major domain)"/>
    <property type="match status" value="1"/>
</dbReference>
<feature type="binding site" evidence="13">
    <location>
        <position position="43"/>
    </location>
    <ligand>
        <name>ATP</name>
        <dbReference type="ChEBI" id="CHEBI:30616"/>
    </ligand>
</feature>
<dbReference type="InterPro" id="IPR015424">
    <property type="entry name" value="PyrdxlP-dep_Trfase"/>
</dbReference>
<name>A0ABP0ZUP4_9ASCO</name>
<evidence type="ECO:0000256" key="7">
    <source>
        <dbReference type="ARBA" id="ARBA00022741"/>
    </source>
</evidence>
<dbReference type="HAMAP" id="MF_00051">
    <property type="entry name" value="SHMT"/>
    <property type="match status" value="1"/>
</dbReference>
<evidence type="ECO:0000256" key="6">
    <source>
        <dbReference type="ARBA" id="ARBA00012256"/>
    </source>
</evidence>
<comment type="cofactor">
    <cofactor evidence="2">
        <name>pyridoxal 5'-phosphate</name>
        <dbReference type="ChEBI" id="CHEBI:597326"/>
    </cofactor>
</comment>
<dbReference type="Gene3D" id="1.10.510.10">
    <property type="entry name" value="Transferase(Phosphotransferase) domain 1"/>
    <property type="match status" value="1"/>
</dbReference>
<dbReference type="InterPro" id="IPR011009">
    <property type="entry name" value="Kinase-like_dom_sf"/>
</dbReference>
<dbReference type="SMART" id="SM00220">
    <property type="entry name" value="S_TKc"/>
    <property type="match status" value="1"/>
</dbReference>
<evidence type="ECO:0000256" key="13">
    <source>
        <dbReference type="PROSITE-ProRule" id="PRU10141"/>
    </source>
</evidence>
<keyword evidence="8 13" id="KW-0067">ATP-binding</keyword>
<keyword evidence="7 13" id="KW-0547">Nucleotide-binding</keyword>
<dbReference type="EMBL" id="OZ022412">
    <property type="protein sequence ID" value="CAK9442340.1"/>
    <property type="molecule type" value="Genomic_DNA"/>
</dbReference>
<dbReference type="Gene3D" id="3.30.200.20">
    <property type="entry name" value="Phosphorylase Kinase, domain 1"/>
    <property type="match status" value="1"/>
</dbReference>
<comment type="pathway">
    <text evidence="4">One-carbon metabolism; tetrahydrofolate interconversion.</text>
</comment>
<dbReference type="InterPro" id="IPR039429">
    <property type="entry name" value="SHMT-like_dom"/>
</dbReference>